<protein>
    <recommendedName>
        <fullName evidence="1">DUF4384 domain-containing protein</fullName>
    </recommendedName>
</protein>
<dbReference type="Pfam" id="PF14326">
    <property type="entry name" value="DUF4384"/>
    <property type="match status" value="1"/>
</dbReference>
<dbReference type="STRING" id="693977.Deipr_0429"/>
<name>F0RJX3_DEIPM</name>
<dbReference type="HOGENOM" id="CLU_134356_0_0_0"/>
<sequence length="177" mass="19050">MLRVRLPLNGGGLWLAGGRYAGAMSRHLLLAVLTLGLGTGLSSCTLQTERPNLGLDASQRNLIAGIVPDRGEGAAYRQGDEVRLRVSVREPGYLTLVARQPDGSAQVLVRDVYVDRGTTVFPRAGDRVTYNVDAPNGLQVVRAIFTRIRAGGGLAVDGAALTQADRDVQETYFYILR</sequence>
<evidence type="ECO:0000259" key="1">
    <source>
        <dbReference type="Pfam" id="PF14326"/>
    </source>
</evidence>
<dbReference type="AlphaFoldDB" id="F0RJX3"/>
<keyword evidence="3" id="KW-1185">Reference proteome</keyword>
<gene>
    <name evidence="2" type="ordered locus">Deipr_0429</name>
</gene>
<dbReference type="Proteomes" id="UP000007718">
    <property type="component" value="Chromosome"/>
</dbReference>
<dbReference type="EMBL" id="CP002536">
    <property type="protein sequence ID" value="ADY25599.1"/>
    <property type="molecule type" value="Genomic_DNA"/>
</dbReference>
<reference evidence="3" key="1">
    <citation type="submission" date="2011-02" db="EMBL/GenBank/DDBJ databases">
        <title>The complete sequence of chromosome of Deinococcus proteolyticus DSM 20540.</title>
        <authorList>
            <consortium name="US DOE Joint Genome Institute (JGI-PGF)"/>
            <person name="Lucas S."/>
            <person name="Copeland A."/>
            <person name="Lapidus A."/>
            <person name="Bruce D."/>
            <person name="Goodwin L."/>
            <person name="Pitluck S."/>
            <person name="Kyrpides N."/>
            <person name="Mavromatis K."/>
            <person name="Pagani I."/>
            <person name="Ivanova N."/>
            <person name="Ovchinnikova G."/>
            <person name="Zeytun A."/>
            <person name="Detter J.C."/>
            <person name="Han C."/>
            <person name="Land M."/>
            <person name="Hauser L."/>
            <person name="Markowitz V."/>
            <person name="Cheng J.-F."/>
            <person name="Hugenholtz P."/>
            <person name="Woyke T."/>
            <person name="Wu D."/>
            <person name="Pukall R."/>
            <person name="Steenblock K."/>
            <person name="Brambilla E."/>
            <person name="Klenk H.-P."/>
            <person name="Eisen J.A."/>
        </authorList>
    </citation>
    <scope>NUCLEOTIDE SEQUENCE [LARGE SCALE GENOMIC DNA]</scope>
    <source>
        <strain evidence="3">ATCC 35074 / DSM 20540 / JCM 6276 / NBRC 101906 / NCIMB 13154 / VKM Ac-1939 / CCM 2703 / MRP</strain>
    </source>
</reference>
<accession>F0RJX3</accession>
<dbReference type="KEGG" id="dpt:Deipr_0429"/>
<feature type="domain" description="DUF4384" evidence="1">
    <location>
        <begin position="76"/>
        <end position="147"/>
    </location>
</feature>
<evidence type="ECO:0000313" key="3">
    <source>
        <dbReference type="Proteomes" id="UP000007718"/>
    </source>
</evidence>
<evidence type="ECO:0000313" key="2">
    <source>
        <dbReference type="EMBL" id="ADY25599.1"/>
    </source>
</evidence>
<proteinExistence type="predicted"/>
<organism evidence="2 3">
    <name type="scientific">Deinococcus proteolyticus (strain ATCC 35074 / DSM 20540 / JCM 6276 / NBRC 101906 / NCIMB 13154 / VKM Ac-1939 / CCM 2703 / MRP)</name>
    <dbReference type="NCBI Taxonomy" id="693977"/>
    <lineage>
        <taxon>Bacteria</taxon>
        <taxon>Thermotogati</taxon>
        <taxon>Deinococcota</taxon>
        <taxon>Deinococci</taxon>
        <taxon>Deinococcales</taxon>
        <taxon>Deinococcaceae</taxon>
        <taxon>Deinococcus</taxon>
    </lineage>
</organism>
<dbReference type="InterPro" id="IPR025493">
    <property type="entry name" value="DUF4384"/>
</dbReference>
<reference evidence="2 3" key="2">
    <citation type="journal article" date="2012" name="Stand. Genomic Sci.">
        <title>Complete genome sequence of the orange-red pigmented, radioresistant Deinococcus proteolyticus type strain (MRP(T)).</title>
        <authorList>
            <person name="Copeland A."/>
            <person name="Zeytun A."/>
            <person name="Yassawong M."/>
            <person name="Nolan M."/>
            <person name="Lucas S."/>
            <person name="Hammon N."/>
            <person name="Deshpande S."/>
            <person name="Cheng J.F."/>
            <person name="Han C."/>
            <person name="Tapia R."/>
            <person name="Goodwin L.A."/>
            <person name="Pitluck S."/>
            <person name="Mavromatis K."/>
            <person name="Liolios K."/>
            <person name="Pagani I."/>
            <person name="Ivanova N."/>
            <person name="Mikhailova N."/>
            <person name="Pati A."/>
            <person name="Chen A."/>
            <person name="Palaniappan K."/>
            <person name="Land M."/>
            <person name="Hauser L."/>
            <person name="Jeffries C.D."/>
            <person name="Brambilla E.M."/>
            <person name="Rohde M."/>
            <person name="Sikorski J."/>
            <person name="Pukall R."/>
            <person name="Goker M."/>
            <person name="Detter J.C."/>
            <person name="Woyke T."/>
            <person name="Bristow J."/>
            <person name="Eisen J.A."/>
            <person name="Markowitz V."/>
            <person name="Hugenholtz P."/>
            <person name="Kyrpides N.C."/>
            <person name="Klenk H.P."/>
            <person name="Lapidus A."/>
        </authorList>
    </citation>
    <scope>NUCLEOTIDE SEQUENCE [LARGE SCALE GENOMIC DNA]</scope>
    <source>
        <strain evidence="3">ATCC 35074 / DSM 20540 / JCM 6276 / NBRC 101906 / NCIMB 13154 / VKM Ac-1939 / CCM 2703 / MRP</strain>
    </source>
</reference>